<dbReference type="AlphaFoldDB" id="A0AAU9CKW0"/>
<feature type="domain" description="RNA polymerase sigma factor 70 region 4 type 2" evidence="7">
    <location>
        <begin position="112"/>
        <end position="164"/>
    </location>
</feature>
<evidence type="ECO:0000256" key="3">
    <source>
        <dbReference type="ARBA" id="ARBA00023082"/>
    </source>
</evidence>
<dbReference type="SUPFAM" id="SSF88946">
    <property type="entry name" value="Sigma2 domain of RNA polymerase sigma factors"/>
    <property type="match status" value="1"/>
</dbReference>
<evidence type="ECO:0000256" key="1">
    <source>
        <dbReference type="ARBA" id="ARBA00010641"/>
    </source>
</evidence>
<evidence type="ECO:0000313" key="9">
    <source>
        <dbReference type="Proteomes" id="UP001348817"/>
    </source>
</evidence>
<dbReference type="InterPro" id="IPR013324">
    <property type="entry name" value="RNA_pol_sigma_r3/r4-like"/>
</dbReference>
<dbReference type="GO" id="GO:0016987">
    <property type="term" value="F:sigma factor activity"/>
    <property type="evidence" value="ECO:0007669"/>
    <property type="project" value="UniProtKB-KW"/>
</dbReference>
<dbReference type="KEGG" id="fax:FUAX_20480"/>
<dbReference type="RefSeq" id="WP_338391212.1">
    <property type="nucleotide sequence ID" value="NZ_AP025314.1"/>
</dbReference>
<evidence type="ECO:0000259" key="6">
    <source>
        <dbReference type="Pfam" id="PF04542"/>
    </source>
</evidence>
<name>A0AAU9CKW0_9BACT</name>
<keyword evidence="9" id="KW-1185">Reference proteome</keyword>
<evidence type="ECO:0000256" key="2">
    <source>
        <dbReference type="ARBA" id="ARBA00023015"/>
    </source>
</evidence>
<protein>
    <recommendedName>
        <fullName evidence="10">Sigma-70 family RNA polymerase sigma factor</fullName>
    </recommendedName>
</protein>
<dbReference type="NCBIfam" id="TIGR02937">
    <property type="entry name" value="sigma70-ECF"/>
    <property type="match status" value="1"/>
</dbReference>
<keyword evidence="4" id="KW-0238">DNA-binding</keyword>
<reference evidence="8 9" key="1">
    <citation type="submission" date="2021-12" db="EMBL/GenBank/DDBJ databases">
        <title>Genome sequencing of bacteria with rrn-lacking chromosome and rrn-plasmid.</title>
        <authorList>
            <person name="Anda M."/>
            <person name="Iwasaki W."/>
        </authorList>
    </citation>
    <scope>NUCLEOTIDE SEQUENCE [LARGE SCALE GENOMIC DNA]</scope>
    <source>
        <strain evidence="8 9">DSM 100852</strain>
    </source>
</reference>
<dbReference type="InterPro" id="IPR039425">
    <property type="entry name" value="RNA_pol_sigma-70-like"/>
</dbReference>
<dbReference type="Gene3D" id="1.10.1740.10">
    <property type="match status" value="1"/>
</dbReference>
<evidence type="ECO:0000256" key="4">
    <source>
        <dbReference type="ARBA" id="ARBA00023125"/>
    </source>
</evidence>
<evidence type="ECO:0008006" key="10">
    <source>
        <dbReference type="Google" id="ProtNLM"/>
    </source>
</evidence>
<dbReference type="InterPro" id="IPR036388">
    <property type="entry name" value="WH-like_DNA-bd_sf"/>
</dbReference>
<keyword evidence="3" id="KW-0731">Sigma factor</keyword>
<dbReference type="InterPro" id="IPR013249">
    <property type="entry name" value="RNA_pol_sigma70_r4_t2"/>
</dbReference>
<feature type="domain" description="RNA polymerase sigma-70 region 2" evidence="6">
    <location>
        <begin position="21"/>
        <end position="90"/>
    </location>
</feature>
<evidence type="ECO:0000256" key="5">
    <source>
        <dbReference type="ARBA" id="ARBA00023163"/>
    </source>
</evidence>
<evidence type="ECO:0000313" key="8">
    <source>
        <dbReference type="EMBL" id="BDD09616.1"/>
    </source>
</evidence>
<evidence type="ECO:0000259" key="7">
    <source>
        <dbReference type="Pfam" id="PF08281"/>
    </source>
</evidence>
<dbReference type="GO" id="GO:0006352">
    <property type="term" value="P:DNA-templated transcription initiation"/>
    <property type="evidence" value="ECO:0007669"/>
    <property type="project" value="InterPro"/>
</dbReference>
<dbReference type="InterPro" id="IPR007627">
    <property type="entry name" value="RNA_pol_sigma70_r2"/>
</dbReference>
<dbReference type="Gene3D" id="1.10.10.10">
    <property type="entry name" value="Winged helix-like DNA-binding domain superfamily/Winged helix DNA-binding domain"/>
    <property type="match status" value="1"/>
</dbReference>
<dbReference type="GO" id="GO:0003677">
    <property type="term" value="F:DNA binding"/>
    <property type="evidence" value="ECO:0007669"/>
    <property type="project" value="UniProtKB-KW"/>
</dbReference>
<dbReference type="Pfam" id="PF08281">
    <property type="entry name" value="Sigma70_r4_2"/>
    <property type="match status" value="1"/>
</dbReference>
<comment type="similarity">
    <text evidence="1">Belongs to the sigma-70 factor family. ECF subfamily.</text>
</comment>
<proteinExistence type="inferred from homology"/>
<dbReference type="Pfam" id="PF04542">
    <property type="entry name" value="Sigma70_r2"/>
    <property type="match status" value="1"/>
</dbReference>
<sequence>MNDQETLKRLRAGDEGVLADLYKKHFHKITSMITRQGGGMEEAQDVFQEALVAFWQNSRKEDFKLTAQIGTYLYSVCRNLWTKELSRRQRFSTEEADKPIESDYDRDERVRIIRECVGKMSETCKKVLTLFYFDGLRMERIASELGYSSTDAVKTQKYKCKKKLDAYIKSRFGAEDFQDL</sequence>
<keyword evidence="5" id="KW-0804">Transcription</keyword>
<accession>A0AAU9CKW0</accession>
<keyword evidence="2" id="KW-0805">Transcription regulation</keyword>
<dbReference type="PANTHER" id="PTHR43133">
    <property type="entry name" value="RNA POLYMERASE ECF-TYPE SIGMA FACTO"/>
    <property type="match status" value="1"/>
</dbReference>
<dbReference type="Proteomes" id="UP001348817">
    <property type="component" value="Chromosome"/>
</dbReference>
<dbReference type="EMBL" id="AP025314">
    <property type="protein sequence ID" value="BDD09616.1"/>
    <property type="molecule type" value="Genomic_DNA"/>
</dbReference>
<dbReference type="SUPFAM" id="SSF88659">
    <property type="entry name" value="Sigma3 and sigma4 domains of RNA polymerase sigma factors"/>
    <property type="match status" value="1"/>
</dbReference>
<dbReference type="InterPro" id="IPR013325">
    <property type="entry name" value="RNA_pol_sigma_r2"/>
</dbReference>
<dbReference type="PANTHER" id="PTHR43133:SF8">
    <property type="entry name" value="RNA POLYMERASE SIGMA FACTOR HI_1459-RELATED"/>
    <property type="match status" value="1"/>
</dbReference>
<organism evidence="8 9">
    <name type="scientific">Fulvitalea axinellae</name>
    <dbReference type="NCBI Taxonomy" id="1182444"/>
    <lineage>
        <taxon>Bacteria</taxon>
        <taxon>Pseudomonadati</taxon>
        <taxon>Bacteroidota</taxon>
        <taxon>Cytophagia</taxon>
        <taxon>Cytophagales</taxon>
        <taxon>Persicobacteraceae</taxon>
        <taxon>Fulvitalea</taxon>
    </lineage>
</organism>
<dbReference type="InterPro" id="IPR014284">
    <property type="entry name" value="RNA_pol_sigma-70_dom"/>
</dbReference>
<gene>
    <name evidence="8" type="ORF">FUAX_20480</name>
</gene>